<feature type="domain" description="Radical SAM core" evidence="7">
    <location>
        <begin position="180"/>
        <end position="346"/>
    </location>
</feature>
<evidence type="ECO:0000256" key="2">
    <source>
        <dbReference type="ARBA" id="ARBA00022485"/>
    </source>
</evidence>
<dbReference type="GO" id="GO:0051539">
    <property type="term" value="F:4 iron, 4 sulfur cluster binding"/>
    <property type="evidence" value="ECO:0007669"/>
    <property type="project" value="UniProtKB-KW"/>
</dbReference>
<dbReference type="GeneID" id="42304036"/>
<evidence type="ECO:0000256" key="4">
    <source>
        <dbReference type="ARBA" id="ARBA00022723"/>
    </source>
</evidence>
<dbReference type="EMBL" id="LGUG01000004">
    <property type="protein sequence ID" value="KON94487.1"/>
    <property type="molecule type" value="Genomic_DNA"/>
</dbReference>
<name>A0A0D1W1J1_ANEMI</name>
<dbReference type="CDD" id="cd01335">
    <property type="entry name" value="Radical_SAM"/>
    <property type="match status" value="1"/>
</dbReference>
<accession>A0A0D1W1J1</accession>
<dbReference type="GO" id="GO:0016829">
    <property type="term" value="F:lyase activity"/>
    <property type="evidence" value="ECO:0007669"/>
    <property type="project" value="UniProtKB-KW"/>
</dbReference>
<dbReference type="InterPro" id="IPR007197">
    <property type="entry name" value="rSAM"/>
</dbReference>
<dbReference type="InterPro" id="IPR013785">
    <property type="entry name" value="Aldolase_TIM"/>
</dbReference>
<dbReference type="Pfam" id="PF04055">
    <property type="entry name" value="Radical_SAM"/>
    <property type="match status" value="1"/>
</dbReference>
<dbReference type="Proteomes" id="UP000037269">
    <property type="component" value="Unassembled WGS sequence"/>
</dbReference>
<evidence type="ECO:0000259" key="7">
    <source>
        <dbReference type="Pfam" id="PF04055"/>
    </source>
</evidence>
<dbReference type="Proteomes" id="UP000182836">
    <property type="component" value="Unassembled WGS sequence"/>
</dbReference>
<dbReference type="SUPFAM" id="SSF102114">
    <property type="entry name" value="Radical SAM enzymes"/>
    <property type="match status" value="1"/>
</dbReference>
<keyword evidence="9" id="KW-0456">Lyase</keyword>
<evidence type="ECO:0000256" key="5">
    <source>
        <dbReference type="ARBA" id="ARBA00023004"/>
    </source>
</evidence>
<dbReference type="InterPro" id="IPR034457">
    <property type="entry name" value="Organic_radical-activating"/>
</dbReference>
<gene>
    <name evidence="8" type="ORF">AF333_02260</name>
    <name evidence="9" type="ORF">SAMN04487909_10421</name>
</gene>
<dbReference type="SFLD" id="SFLDS00029">
    <property type="entry name" value="Radical_SAM"/>
    <property type="match status" value="1"/>
</dbReference>
<evidence type="ECO:0000256" key="3">
    <source>
        <dbReference type="ARBA" id="ARBA00022691"/>
    </source>
</evidence>
<keyword evidence="4" id="KW-0479">Metal-binding</keyword>
<dbReference type="PANTHER" id="PTHR30352:SF5">
    <property type="entry name" value="PYRUVATE FORMATE-LYASE 1-ACTIVATING ENZYME"/>
    <property type="match status" value="1"/>
</dbReference>
<dbReference type="Gene3D" id="3.20.20.70">
    <property type="entry name" value="Aldolase class I"/>
    <property type="match status" value="1"/>
</dbReference>
<dbReference type="InterPro" id="IPR058240">
    <property type="entry name" value="rSAM_sf"/>
</dbReference>
<reference evidence="8 10" key="1">
    <citation type="submission" date="2015-07" db="EMBL/GenBank/DDBJ databases">
        <title>Fjat-14205 dsm 2895.</title>
        <authorList>
            <person name="Liu B."/>
            <person name="Wang J."/>
            <person name="Zhu Y."/>
            <person name="Liu G."/>
            <person name="Chen Q."/>
            <person name="Chen Z."/>
            <person name="Lan J."/>
            <person name="Che J."/>
            <person name="Ge C."/>
            <person name="Shi H."/>
            <person name="Pan Z."/>
            <person name="Liu X."/>
        </authorList>
    </citation>
    <scope>NUCLEOTIDE SEQUENCE [LARGE SCALE GENOMIC DNA]</scope>
    <source>
        <strain evidence="8 10">DSM 2895</strain>
    </source>
</reference>
<reference evidence="9 11" key="2">
    <citation type="submission" date="2016-10" db="EMBL/GenBank/DDBJ databases">
        <authorList>
            <person name="de Groot N.N."/>
        </authorList>
    </citation>
    <scope>NUCLEOTIDE SEQUENCE [LARGE SCALE GENOMIC DNA]</scope>
    <source>
        <strain evidence="9 11">DSM 2895</strain>
    </source>
</reference>
<keyword evidence="5" id="KW-0408">Iron</keyword>
<proteinExistence type="predicted"/>
<dbReference type="SFLD" id="SFLDG01109">
    <property type="entry name" value="Uncharacterised_Radical_SAM_Su"/>
    <property type="match status" value="1"/>
</dbReference>
<evidence type="ECO:0000313" key="10">
    <source>
        <dbReference type="Proteomes" id="UP000037269"/>
    </source>
</evidence>
<keyword evidence="10" id="KW-1185">Reference proteome</keyword>
<evidence type="ECO:0000313" key="11">
    <source>
        <dbReference type="Proteomes" id="UP000182836"/>
    </source>
</evidence>
<dbReference type="GO" id="GO:0046872">
    <property type="term" value="F:metal ion binding"/>
    <property type="evidence" value="ECO:0007669"/>
    <property type="project" value="UniProtKB-KW"/>
</dbReference>
<dbReference type="AlphaFoldDB" id="A0A0D1W1J1"/>
<keyword evidence="3" id="KW-0949">S-adenosyl-L-methionine</keyword>
<dbReference type="PATRIC" id="fig|47500.12.peg.328"/>
<dbReference type="OrthoDB" id="9764628at2"/>
<evidence type="ECO:0000256" key="1">
    <source>
        <dbReference type="ARBA" id="ARBA00001966"/>
    </source>
</evidence>
<dbReference type="EMBL" id="FNED01000004">
    <property type="protein sequence ID" value="SDI43990.1"/>
    <property type="molecule type" value="Genomic_DNA"/>
</dbReference>
<dbReference type="RefSeq" id="WP_043067537.1">
    <property type="nucleotide sequence ID" value="NZ_BJOA01000164.1"/>
</dbReference>
<keyword evidence="6" id="KW-0411">Iron-sulfur</keyword>
<comment type="cofactor">
    <cofactor evidence="1">
        <name>[4Fe-4S] cluster</name>
        <dbReference type="ChEBI" id="CHEBI:49883"/>
    </cofactor>
</comment>
<protein>
    <submittedName>
        <fullName evidence="9">Pyruvate-formate lyase-activating enzyme</fullName>
    </submittedName>
    <submittedName>
        <fullName evidence="8">Radical SAM protein</fullName>
    </submittedName>
</protein>
<evidence type="ECO:0000313" key="9">
    <source>
        <dbReference type="EMBL" id="SDI43990.1"/>
    </source>
</evidence>
<sequence>MYLVYADQQGQVYDHPELFGLGRSGESLIEILAEELIPLPEGATLVSLPNCHPVGMDPDTGEMTRLSEFQAVGALMPQGFTRLMLPGYVKSHKEEKLPLFGYTAVVWYNGGFYVAAEQSDDTHKWNPLNFPEDEKEHLVRKVLEQYPENRVFNHLSNCTLGYGCLTASNTFFNRWEAGLPVSYSCNAGCYGCISEQPDDSGFPAPQTRMNFKPTVEELMEVMLHHLKTPESIISFGQGCEGEPSTQAAIITQAMRRVREQTKTGFININTNAGLTDHIKAIVDAGLDLMRISTISAIDEHYNAYYRPRAYTLENVAKSAAYASSKGVYTSINYLVFPGVFDREEEMEAMIEFIRQNGIRLIQMRNLNIDPESYLAMIPPAKGEVFGMKQALEIYRQELPDVIIGSYTHVPPVEFQELRRQTLSI</sequence>
<keyword evidence="9" id="KW-0670">Pyruvate</keyword>
<dbReference type="PANTHER" id="PTHR30352">
    <property type="entry name" value="PYRUVATE FORMATE-LYASE-ACTIVATING ENZYME"/>
    <property type="match status" value="1"/>
</dbReference>
<organism evidence="8 10">
    <name type="scientific">Aneurinibacillus migulanus</name>
    <name type="common">Bacillus migulanus</name>
    <dbReference type="NCBI Taxonomy" id="47500"/>
    <lineage>
        <taxon>Bacteria</taxon>
        <taxon>Bacillati</taxon>
        <taxon>Bacillota</taxon>
        <taxon>Bacilli</taxon>
        <taxon>Bacillales</taxon>
        <taxon>Paenibacillaceae</taxon>
        <taxon>Aneurinibacillus group</taxon>
        <taxon>Aneurinibacillus</taxon>
    </lineage>
</organism>
<evidence type="ECO:0000313" key="8">
    <source>
        <dbReference type="EMBL" id="KON94487.1"/>
    </source>
</evidence>
<dbReference type="STRING" id="47500.AF333_02260"/>
<keyword evidence="2" id="KW-0004">4Fe-4S</keyword>
<evidence type="ECO:0000256" key="6">
    <source>
        <dbReference type="ARBA" id="ARBA00023014"/>
    </source>
</evidence>